<feature type="region of interest" description="Disordered" evidence="2">
    <location>
        <begin position="448"/>
        <end position="467"/>
    </location>
</feature>
<keyword evidence="4" id="KW-1185">Reference proteome</keyword>
<feature type="compositionally biased region" description="Polar residues" evidence="2">
    <location>
        <begin position="88"/>
        <end position="98"/>
    </location>
</feature>
<keyword evidence="1" id="KW-0175">Coiled coil</keyword>
<dbReference type="OrthoDB" id="914169at2759"/>
<name>A0A9N7R4I9_STRHE</name>
<dbReference type="AlphaFoldDB" id="A0A9N7R4I9"/>
<dbReference type="InterPro" id="IPR004252">
    <property type="entry name" value="Probable_transposase_24"/>
</dbReference>
<dbReference type="Pfam" id="PF03004">
    <property type="entry name" value="Transposase_24"/>
    <property type="match status" value="1"/>
</dbReference>
<dbReference type="Proteomes" id="UP001153555">
    <property type="component" value="Unassembled WGS sequence"/>
</dbReference>
<proteinExistence type="predicted"/>
<protein>
    <recommendedName>
        <fullName evidence="5">Transposase</fullName>
    </recommendedName>
</protein>
<organism evidence="3 4">
    <name type="scientific">Striga hermonthica</name>
    <name type="common">Purple witchweed</name>
    <name type="synonym">Buchnera hermonthica</name>
    <dbReference type="NCBI Taxonomy" id="68872"/>
    <lineage>
        <taxon>Eukaryota</taxon>
        <taxon>Viridiplantae</taxon>
        <taxon>Streptophyta</taxon>
        <taxon>Embryophyta</taxon>
        <taxon>Tracheophyta</taxon>
        <taxon>Spermatophyta</taxon>
        <taxon>Magnoliopsida</taxon>
        <taxon>eudicotyledons</taxon>
        <taxon>Gunneridae</taxon>
        <taxon>Pentapetalae</taxon>
        <taxon>asterids</taxon>
        <taxon>lamiids</taxon>
        <taxon>Lamiales</taxon>
        <taxon>Orobanchaceae</taxon>
        <taxon>Buchnereae</taxon>
        <taxon>Striga</taxon>
    </lineage>
</organism>
<dbReference type="EMBL" id="CACSLK010011299">
    <property type="protein sequence ID" value="CAA0813189.1"/>
    <property type="molecule type" value="Genomic_DNA"/>
</dbReference>
<evidence type="ECO:0000256" key="1">
    <source>
        <dbReference type="SAM" id="Coils"/>
    </source>
</evidence>
<sequence>MSKRGLHLRGRAGRGSSRGDGRRVRFLGEDDVNDDASRSPVRRVFWGQGVQSDSDEVSPSPTAATNNLQESEQTQIHPDTHEYENWTDWGQSSDSNSDPEIVRRRGPNSGTIVPTDESKRMHISVEQNRFLNPEVPRDITATLKAYLNGPYPTYKHVPGATKDALWKKFNEKFKWSPGKTEKVRRAFNRSSAERLKGMFNRARSRAMKLCNGSKNPKDWVHYAPGWLDDEYWQQIIDKHWANEKYEMKCKIAKQNRETTKGNSMAKHTGGSIPFVAHRKQMEMKKKGKVTQSELFARTHKRQKGTGDYVDDKSKDVSEKYKAALEAKYGPDMLDEPMFDADAWAEATNGPHRGRIYGFTPAEGSLVSENDGNNDDVNEKLKAMQEIIDELTKSRVEVEKEIRQELAEKMASEIAEMKRQSKEEIVEIKLGMKRRAKRHRKEMGEMIRNMLRDLNLPNSKYPSGSGTK</sequence>
<gene>
    <name evidence="3" type="ORF">SHERM_13748</name>
</gene>
<feature type="compositionally biased region" description="Basic and acidic residues" evidence="2">
    <location>
        <begin position="17"/>
        <end position="28"/>
    </location>
</feature>
<accession>A0A9N7R4I9</accession>
<feature type="compositionally biased region" description="Basic residues" evidence="2">
    <location>
        <begin position="1"/>
        <end position="12"/>
    </location>
</feature>
<feature type="compositionally biased region" description="Polar residues" evidence="2">
    <location>
        <begin position="455"/>
        <end position="467"/>
    </location>
</feature>
<feature type="region of interest" description="Disordered" evidence="2">
    <location>
        <begin position="1"/>
        <end position="118"/>
    </location>
</feature>
<feature type="compositionally biased region" description="Polar residues" evidence="2">
    <location>
        <begin position="49"/>
        <end position="77"/>
    </location>
</feature>
<comment type="caution">
    <text evidence="3">The sequence shown here is derived from an EMBL/GenBank/DDBJ whole genome shotgun (WGS) entry which is preliminary data.</text>
</comment>
<feature type="coiled-coil region" evidence="1">
    <location>
        <begin position="373"/>
        <end position="422"/>
    </location>
</feature>
<reference evidence="3" key="1">
    <citation type="submission" date="2019-12" db="EMBL/GenBank/DDBJ databases">
        <authorList>
            <person name="Scholes J."/>
        </authorList>
    </citation>
    <scope>NUCLEOTIDE SEQUENCE</scope>
</reference>
<evidence type="ECO:0000256" key="2">
    <source>
        <dbReference type="SAM" id="MobiDB-lite"/>
    </source>
</evidence>
<evidence type="ECO:0008006" key="5">
    <source>
        <dbReference type="Google" id="ProtNLM"/>
    </source>
</evidence>
<evidence type="ECO:0000313" key="4">
    <source>
        <dbReference type="Proteomes" id="UP001153555"/>
    </source>
</evidence>
<evidence type="ECO:0000313" key="3">
    <source>
        <dbReference type="EMBL" id="CAA0813189.1"/>
    </source>
</evidence>